<evidence type="ECO:0000256" key="4">
    <source>
        <dbReference type="ARBA" id="ARBA00023136"/>
    </source>
</evidence>
<keyword evidence="2 5" id="KW-0812">Transmembrane</keyword>
<evidence type="ECO:0000259" key="6">
    <source>
        <dbReference type="PROSITE" id="PS50262"/>
    </source>
</evidence>
<dbReference type="GO" id="GO:0016020">
    <property type="term" value="C:membrane"/>
    <property type="evidence" value="ECO:0007669"/>
    <property type="project" value="UniProtKB-SubCell"/>
</dbReference>
<dbReference type="GO" id="GO:0004930">
    <property type="term" value="F:G protein-coupled receptor activity"/>
    <property type="evidence" value="ECO:0007669"/>
    <property type="project" value="InterPro"/>
</dbReference>
<dbReference type="InterPro" id="IPR000276">
    <property type="entry name" value="GPCR_Rhodpsn"/>
</dbReference>
<evidence type="ECO:0000256" key="5">
    <source>
        <dbReference type="SAM" id="Phobius"/>
    </source>
</evidence>
<feature type="transmembrane region" description="Helical" evidence="5">
    <location>
        <begin position="96"/>
        <end position="120"/>
    </location>
</feature>
<name>A0A7I4XXC1_HAECO</name>
<dbReference type="AlphaFoldDB" id="A0A7I4XXC1"/>
<feature type="transmembrane region" description="Helical" evidence="5">
    <location>
        <begin position="127"/>
        <end position="151"/>
    </location>
</feature>
<dbReference type="OrthoDB" id="5864468at2759"/>
<dbReference type="InterPro" id="IPR017452">
    <property type="entry name" value="GPCR_Rhodpsn_7TM"/>
</dbReference>
<dbReference type="OMA" id="TIMYIRA"/>
<dbReference type="Pfam" id="PF10320">
    <property type="entry name" value="7TM_GPCR_Srsx"/>
    <property type="match status" value="1"/>
</dbReference>
<organism evidence="7 8">
    <name type="scientific">Haemonchus contortus</name>
    <name type="common">Barber pole worm</name>
    <dbReference type="NCBI Taxonomy" id="6289"/>
    <lineage>
        <taxon>Eukaryota</taxon>
        <taxon>Metazoa</taxon>
        <taxon>Ecdysozoa</taxon>
        <taxon>Nematoda</taxon>
        <taxon>Chromadorea</taxon>
        <taxon>Rhabditida</taxon>
        <taxon>Rhabditina</taxon>
        <taxon>Rhabditomorpha</taxon>
        <taxon>Strongyloidea</taxon>
        <taxon>Trichostrongylidae</taxon>
        <taxon>Haemonchus</taxon>
    </lineage>
</organism>
<dbReference type="SUPFAM" id="SSF81321">
    <property type="entry name" value="Family A G protein-coupled receptor-like"/>
    <property type="match status" value="1"/>
</dbReference>
<evidence type="ECO:0000313" key="8">
    <source>
        <dbReference type="WBParaSite" id="HCON_00019100-00001"/>
    </source>
</evidence>
<comment type="subcellular location">
    <subcellularLocation>
        <location evidence="1">Membrane</location>
    </subcellularLocation>
</comment>
<dbReference type="WBParaSite" id="HCON_00019100-00001">
    <property type="protein sequence ID" value="HCON_00019100-00001"/>
    <property type="gene ID" value="HCON_00019100"/>
</dbReference>
<feature type="transmembrane region" description="Helical" evidence="5">
    <location>
        <begin position="171"/>
        <end position="197"/>
    </location>
</feature>
<proteinExistence type="predicted"/>
<dbReference type="InterPro" id="IPR047130">
    <property type="entry name" value="7TM_GPCR_Srsx_nematod"/>
</dbReference>
<keyword evidence="7" id="KW-1185">Reference proteome</keyword>
<feature type="domain" description="G-protein coupled receptors family 1 profile" evidence="6">
    <location>
        <begin position="31"/>
        <end position="274"/>
    </location>
</feature>
<dbReference type="PANTHER" id="PTHR23360">
    <property type="entry name" value="G-PROTEIN COUPLED RECEPTORS FAMILY 1 PROFILE DOMAIN-CONTAINING PROTEIN-RELATED"/>
    <property type="match status" value="1"/>
</dbReference>
<feature type="transmembrane region" description="Helical" evidence="5">
    <location>
        <begin position="6"/>
        <end position="39"/>
    </location>
</feature>
<evidence type="ECO:0000256" key="2">
    <source>
        <dbReference type="ARBA" id="ARBA00022692"/>
    </source>
</evidence>
<keyword evidence="4 5" id="KW-0472">Membrane</keyword>
<dbReference type="Gene3D" id="1.20.1070.10">
    <property type="entry name" value="Rhodopsin 7-helix transmembrane proteins"/>
    <property type="match status" value="1"/>
</dbReference>
<sequence>MGHDEAGILVMVFTVIFCLAQIILALCGIFGHSVILFATYKTKEIQTKYGLLLVQLSVAHIICILGQLVNTAFLVVMPVIGQMLCFRIFFVFMASMFWQSIIVLIISIDLLCAIVIPLLYRKWTVKLCVTMNIVVCCSLAIVDTAIAYGAINAKEKSECNIYSIRAHKVSIYAEVFSYCVAALQVLTYLTCYTIMYIRAKMFTRKNKNACFRNQHRKTMRTISVMVVIYVCTWVLSIVITRFADFVSSSAWRRLLWMIASLLQMLCFIQTFYVCYQRSSEYRNIFRRLHKSIKWLQKVKDIGSTVCHGTEASQAKRVFFITK</sequence>
<dbReference type="CDD" id="cd00637">
    <property type="entry name" value="7tm_classA_rhodopsin-like"/>
    <property type="match status" value="1"/>
</dbReference>
<evidence type="ECO:0000256" key="1">
    <source>
        <dbReference type="ARBA" id="ARBA00004370"/>
    </source>
</evidence>
<feature type="transmembrane region" description="Helical" evidence="5">
    <location>
        <begin position="222"/>
        <end position="242"/>
    </location>
</feature>
<protein>
    <submittedName>
        <fullName evidence="8">G_PROTEIN_RECEP_F1_2 domain-containing protein</fullName>
    </submittedName>
</protein>
<dbReference type="InterPro" id="IPR019424">
    <property type="entry name" value="7TM_GPCR_Srsx"/>
</dbReference>
<evidence type="ECO:0000313" key="7">
    <source>
        <dbReference type="Proteomes" id="UP000025227"/>
    </source>
</evidence>
<keyword evidence="3 5" id="KW-1133">Transmembrane helix</keyword>
<feature type="transmembrane region" description="Helical" evidence="5">
    <location>
        <begin position="254"/>
        <end position="275"/>
    </location>
</feature>
<dbReference type="Proteomes" id="UP000025227">
    <property type="component" value="Unplaced"/>
</dbReference>
<dbReference type="PROSITE" id="PS50262">
    <property type="entry name" value="G_PROTEIN_RECEP_F1_2"/>
    <property type="match status" value="1"/>
</dbReference>
<reference evidence="8" key="1">
    <citation type="submission" date="2020-12" db="UniProtKB">
        <authorList>
            <consortium name="WormBaseParasite"/>
        </authorList>
    </citation>
    <scope>IDENTIFICATION</scope>
    <source>
        <strain evidence="8">MHco3</strain>
    </source>
</reference>
<accession>A0A7I4XXC1</accession>
<dbReference type="SMART" id="SM01381">
    <property type="entry name" value="7TM_GPCR_Srsx"/>
    <property type="match status" value="1"/>
</dbReference>
<evidence type="ECO:0000256" key="3">
    <source>
        <dbReference type="ARBA" id="ARBA00022989"/>
    </source>
</evidence>
<feature type="transmembrane region" description="Helical" evidence="5">
    <location>
        <begin position="51"/>
        <end position="76"/>
    </location>
</feature>